<keyword evidence="5" id="KW-0067">ATP-binding</keyword>
<dbReference type="EMBL" id="PP711852">
    <property type="protein sequence ID" value="XBH23847.1"/>
    <property type="molecule type" value="Genomic_DNA"/>
</dbReference>
<name>A0AAU7E0X4_9POXV</name>
<keyword evidence="7" id="KW-0426">Late protein</keyword>
<evidence type="ECO:0000256" key="3">
    <source>
        <dbReference type="ARBA" id="ARBA00022801"/>
    </source>
</evidence>
<comment type="function">
    <text evidence="9">DNA helicase which seems to act as a postreplicative transcription termination factor. Involved in ATP-dependent release of nascent RNA. Forms a stable complex with single-stranded DNA, and to a lesser extent RNA.</text>
</comment>
<evidence type="ECO:0000256" key="6">
    <source>
        <dbReference type="ARBA" id="ARBA00022844"/>
    </source>
</evidence>
<comment type="subcellular location">
    <subcellularLocation>
        <location evidence="1">Virion</location>
    </subcellularLocation>
</comment>
<comment type="similarity">
    <text evidence="10">Belongs to the helicase family. Poxviruses subfamily.</text>
</comment>
<dbReference type="InterPro" id="IPR006935">
    <property type="entry name" value="Helicase/UvrB_N"/>
</dbReference>
<dbReference type="GO" id="GO:0044423">
    <property type="term" value="C:virion component"/>
    <property type="evidence" value="ECO:0007669"/>
    <property type="project" value="UniProtKB-KW"/>
</dbReference>
<reference evidence="13" key="2">
    <citation type="submission" date="2024-02" db="EMBL/GenBank/DDBJ databases">
        <authorList>
            <person name="Hu B."/>
        </authorList>
    </citation>
    <scope>NUCLEOTIDE SEQUENCE</scope>
    <source>
        <strain evidence="13">1A/Uganda/UGR70/2019</strain>
    </source>
</reference>
<evidence type="ECO:0000256" key="1">
    <source>
        <dbReference type="ARBA" id="ARBA00004328"/>
    </source>
</evidence>
<evidence type="ECO:0000256" key="7">
    <source>
        <dbReference type="ARBA" id="ARBA00022921"/>
    </source>
</evidence>
<protein>
    <submittedName>
        <fullName evidence="13">DNA helicase</fullName>
    </submittedName>
</protein>
<feature type="region of interest" description="Disordered" evidence="11">
    <location>
        <begin position="476"/>
        <end position="501"/>
    </location>
</feature>
<evidence type="ECO:0000256" key="5">
    <source>
        <dbReference type="ARBA" id="ARBA00022840"/>
    </source>
</evidence>
<evidence type="ECO:0000259" key="12">
    <source>
        <dbReference type="PROSITE" id="PS51192"/>
    </source>
</evidence>
<dbReference type="InterPro" id="IPR014001">
    <property type="entry name" value="Helicase_ATP-bd"/>
</dbReference>
<keyword evidence="2" id="KW-0547">Nucleotide-binding</keyword>
<evidence type="ECO:0000256" key="4">
    <source>
        <dbReference type="ARBA" id="ARBA00022806"/>
    </source>
</evidence>
<keyword evidence="6" id="KW-0946">Virion</keyword>
<evidence type="ECO:0000256" key="11">
    <source>
        <dbReference type="SAM" id="MobiDB-lite"/>
    </source>
</evidence>
<evidence type="ECO:0000256" key="10">
    <source>
        <dbReference type="ARBA" id="ARBA00038498"/>
    </source>
</evidence>
<dbReference type="Gene3D" id="3.40.50.300">
    <property type="entry name" value="P-loop containing nucleotide triphosphate hydrolases"/>
    <property type="match status" value="2"/>
</dbReference>
<evidence type="ECO:0000256" key="2">
    <source>
        <dbReference type="ARBA" id="ARBA00022741"/>
    </source>
</evidence>
<dbReference type="SUPFAM" id="SSF52540">
    <property type="entry name" value="P-loop containing nucleoside triphosphate hydrolases"/>
    <property type="match status" value="1"/>
</dbReference>
<dbReference type="PANTHER" id="PTHR47396">
    <property type="entry name" value="TYPE I RESTRICTION ENZYME ECOKI R PROTEIN"/>
    <property type="match status" value="1"/>
</dbReference>
<accession>A0AAU7E0X4</accession>
<keyword evidence="4 13" id="KW-0347">Helicase</keyword>
<dbReference type="PROSITE" id="PS51192">
    <property type="entry name" value="HELICASE_ATP_BIND_1"/>
    <property type="match status" value="1"/>
</dbReference>
<dbReference type="PANTHER" id="PTHR47396:SF1">
    <property type="entry name" value="ATP-DEPENDENT HELICASE IRC3-RELATED"/>
    <property type="match status" value="1"/>
</dbReference>
<proteinExistence type="inferred from homology"/>
<evidence type="ECO:0000313" key="13">
    <source>
        <dbReference type="EMBL" id="XBH23847.1"/>
    </source>
</evidence>
<evidence type="ECO:0000256" key="8">
    <source>
        <dbReference type="ARBA" id="ARBA00023163"/>
    </source>
</evidence>
<dbReference type="GO" id="GO:0005524">
    <property type="term" value="F:ATP binding"/>
    <property type="evidence" value="ECO:0007669"/>
    <property type="project" value="UniProtKB-KW"/>
</dbReference>
<dbReference type="GO" id="GO:0003677">
    <property type="term" value="F:DNA binding"/>
    <property type="evidence" value="ECO:0007669"/>
    <property type="project" value="InterPro"/>
</dbReference>
<evidence type="ECO:0000256" key="9">
    <source>
        <dbReference type="ARBA" id="ARBA00037581"/>
    </source>
</evidence>
<dbReference type="SMART" id="SM00487">
    <property type="entry name" value="DEXDc"/>
    <property type="match status" value="1"/>
</dbReference>
<dbReference type="InterPro" id="IPR027417">
    <property type="entry name" value="P-loop_NTPase"/>
</dbReference>
<sequence length="501" mass="56172">MSEGMTIDDKLYAELRKLVGAQPLCLFNSRGDFVEVYRRSEFKFVVPVGFFAGAGVDMRGRSFPPGDANAMVDAAGLSLPSLYPIQKQVLAELRASIRARTREHRPLYTTLHLACGFGKTVMTSYLIGMHRRRAVVCVPNKMLLSQWRDALAKLNVSCYVSSEGVARLLRVLRDASYNVLVVVNKHFANERFCRLVRDKYDVFVLDESHTYNLMNLTAMTRFLSFYPPRICYFLTATPRAANRVYSNCVINITKFSTLTKEVRVCAPFFQPYSTPRVREFVAKLDSPGNKYHIFTEKALAEDAPRNAAIVATLADAFRQRASNRIIVITKLRAHMVALFEALSAALGRDYVFLGDAQSRHVAEIVAELRKMERFVFVSTLFYAGTGLDIPSLDALAPCHAVMNSMQAEQLIGRICRETEHPHRVLYVFPTTGVTAIKNIVGLFVQRLVNLATQKLGFAHVPPLKACGGESARHALPAEVRQSPPPRAPLGRRAASCRRRHR</sequence>
<organism evidence="13">
    <name type="scientific">Rousettus bat poxvirus</name>
    <dbReference type="NCBI Taxonomy" id="3141933"/>
    <lineage>
        <taxon>Viruses</taxon>
        <taxon>Varidnaviria</taxon>
        <taxon>Bamfordvirae</taxon>
        <taxon>Nucleocytoviricota</taxon>
        <taxon>Pokkesviricetes</taxon>
        <taxon>Chitovirales</taxon>
        <taxon>Poxviridae</taxon>
    </lineage>
</organism>
<keyword evidence="8" id="KW-0804">Transcription</keyword>
<feature type="domain" description="Helicase ATP-binding" evidence="12">
    <location>
        <begin position="100"/>
        <end position="256"/>
    </location>
</feature>
<dbReference type="Pfam" id="PF04851">
    <property type="entry name" value="ResIII"/>
    <property type="match status" value="1"/>
</dbReference>
<dbReference type="GO" id="GO:0004386">
    <property type="term" value="F:helicase activity"/>
    <property type="evidence" value="ECO:0007669"/>
    <property type="project" value="UniProtKB-KW"/>
</dbReference>
<reference evidence="13" key="1">
    <citation type="journal article" date="2024" name="Microbiome">
        <title>Substantial viral diversity in bats and rodents from East Africa: insights into evolution, recombination, and cocirculation.</title>
        <authorList>
            <person name="Wang D."/>
            <person name="Yang X."/>
            <person name="Ren Z."/>
            <person name="Hu B."/>
            <person name="Zhao H."/>
            <person name="Yang K."/>
            <person name="Shi P."/>
            <person name="Zhang Z."/>
            <person name="Feng Q."/>
            <person name="Nawenja C.V."/>
            <person name="Obanda V."/>
            <person name="Robert K."/>
            <person name="Nalikka B."/>
            <person name="Waruhiu C.N."/>
            <person name="Ochola G.O."/>
            <person name="Onyuok S.O."/>
            <person name="Ochieng H."/>
            <person name="Li B."/>
            <person name="Zhu Y."/>
            <person name="Si H."/>
            <person name="Yin J."/>
            <person name="Kristiansen K."/>
            <person name="Jin X."/>
            <person name="Xu X."/>
            <person name="Xiao M."/>
            <person name="Agwanda B."/>
            <person name="Ommeh S."/>
            <person name="Li J."/>
            <person name="Shi Z.L."/>
        </authorList>
    </citation>
    <scope>NUCLEOTIDE SEQUENCE</scope>
    <source>
        <strain evidence="13">1A/Uganda/UGR70/2019</strain>
    </source>
</reference>
<keyword evidence="3" id="KW-0378">Hydrolase</keyword>
<dbReference type="InterPro" id="IPR050742">
    <property type="entry name" value="Helicase_Restrict-Modif_Enz"/>
</dbReference>
<dbReference type="GO" id="GO:0016787">
    <property type="term" value="F:hydrolase activity"/>
    <property type="evidence" value="ECO:0007669"/>
    <property type="project" value="UniProtKB-KW"/>
</dbReference>